<dbReference type="InterPro" id="IPR036388">
    <property type="entry name" value="WH-like_DNA-bd_sf"/>
</dbReference>
<dbReference type="EMBL" id="LAZR01017651">
    <property type="protein sequence ID" value="KKL99540.1"/>
    <property type="molecule type" value="Genomic_DNA"/>
</dbReference>
<dbReference type="InterPro" id="IPR007367">
    <property type="entry name" value="DUF433"/>
</dbReference>
<proteinExistence type="predicted"/>
<accession>A0A0F9J0T6</accession>
<organism evidence="1">
    <name type="scientific">marine sediment metagenome</name>
    <dbReference type="NCBI Taxonomy" id="412755"/>
    <lineage>
        <taxon>unclassified sequences</taxon>
        <taxon>metagenomes</taxon>
        <taxon>ecological metagenomes</taxon>
    </lineage>
</organism>
<evidence type="ECO:0008006" key="2">
    <source>
        <dbReference type="Google" id="ProtNLM"/>
    </source>
</evidence>
<dbReference type="AlphaFoldDB" id="A0A0F9J0T6"/>
<dbReference type="PANTHER" id="PTHR34849">
    <property type="entry name" value="SSL5025 PROTEIN"/>
    <property type="match status" value="1"/>
</dbReference>
<protein>
    <recommendedName>
        <fullName evidence="2">Antitoxin</fullName>
    </recommendedName>
</protein>
<dbReference type="PANTHER" id="PTHR34849:SF3">
    <property type="entry name" value="SSR2962 PROTEIN"/>
    <property type="match status" value="1"/>
</dbReference>
<dbReference type="Gene3D" id="1.10.10.10">
    <property type="entry name" value="Winged helix-like DNA-binding domain superfamily/Winged helix DNA-binding domain"/>
    <property type="match status" value="1"/>
</dbReference>
<name>A0A0F9J0T6_9ZZZZ</name>
<dbReference type="InterPro" id="IPR009057">
    <property type="entry name" value="Homeodomain-like_sf"/>
</dbReference>
<gene>
    <name evidence="1" type="ORF">LCGC14_1813410</name>
</gene>
<evidence type="ECO:0000313" key="1">
    <source>
        <dbReference type="EMBL" id="KKL99540.1"/>
    </source>
</evidence>
<sequence length="96" mass="11306">MSYLIILPNINKYLNFLIYIEMINEKRIETDPEICHGKPRIKGTRIMISVILEWLEVGKTFEEIMDAYPDLSKEDISAIVRYARRRIEEEKSASIS</sequence>
<comment type="caution">
    <text evidence="1">The sequence shown here is derived from an EMBL/GenBank/DDBJ whole genome shotgun (WGS) entry which is preliminary data.</text>
</comment>
<dbReference type="SUPFAM" id="SSF46689">
    <property type="entry name" value="Homeodomain-like"/>
    <property type="match status" value="1"/>
</dbReference>
<dbReference type="Pfam" id="PF04255">
    <property type="entry name" value="DUF433"/>
    <property type="match status" value="1"/>
</dbReference>
<reference evidence="1" key="1">
    <citation type="journal article" date="2015" name="Nature">
        <title>Complex archaea that bridge the gap between prokaryotes and eukaryotes.</title>
        <authorList>
            <person name="Spang A."/>
            <person name="Saw J.H."/>
            <person name="Jorgensen S.L."/>
            <person name="Zaremba-Niedzwiedzka K."/>
            <person name="Martijn J."/>
            <person name="Lind A.E."/>
            <person name="van Eijk R."/>
            <person name="Schleper C."/>
            <person name="Guy L."/>
            <person name="Ettema T.J."/>
        </authorList>
    </citation>
    <scope>NUCLEOTIDE SEQUENCE</scope>
</reference>